<organism evidence="1 2">
    <name type="scientific">Riccia sorocarpa</name>
    <dbReference type="NCBI Taxonomy" id="122646"/>
    <lineage>
        <taxon>Eukaryota</taxon>
        <taxon>Viridiplantae</taxon>
        <taxon>Streptophyta</taxon>
        <taxon>Embryophyta</taxon>
        <taxon>Marchantiophyta</taxon>
        <taxon>Marchantiopsida</taxon>
        <taxon>Marchantiidae</taxon>
        <taxon>Marchantiales</taxon>
        <taxon>Ricciaceae</taxon>
        <taxon>Riccia</taxon>
    </lineage>
</organism>
<keyword evidence="2" id="KW-1185">Reference proteome</keyword>
<dbReference type="Proteomes" id="UP001633002">
    <property type="component" value="Unassembled WGS sequence"/>
</dbReference>
<evidence type="ECO:0000313" key="1">
    <source>
        <dbReference type="EMBL" id="KAL3690404.1"/>
    </source>
</evidence>
<reference evidence="1 2" key="1">
    <citation type="submission" date="2024-09" db="EMBL/GenBank/DDBJ databases">
        <title>Chromosome-scale assembly of Riccia sorocarpa.</title>
        <authorList>
            <person name="Paukszto L."/>
        </authorList>
    </citation>
    <scope>NUCLEOTIDE SEQUENCE [LARGE SCALE GENOMIC DNA]</scope>
    <source>
        <strain evidence="1">LP-2024</strain>
        <tissue evidence="1">Aerial parts of the thallus</tissue>
    </source>
</reference>
<comment type="caution">
    <text evidence="1">The sequence shown here is derived from an EMBL/GenBank/DDBJ whole genome shotgun (WGS) entry which is preliminary data.</text>
</comment>
<proteinExistence type="predicted"/>
<accession>A0ABD3HJ39</accession>
<name>A0ABD3HJ39_9MARC</name>
<evidence type="ECO:0000313" key="2">
    <source>
        <dbReference type="Proteomes" id="UP001633002"/>
    </source>
</evidence>
<protein>
    <submittedName>
        <fullName evidence="1">Uncharacterized protein</fullName>
    </submittedName>
</protein>
<dbReference type="AlphaFoldDB" id="A0ABD3HJ39"/>
<sequence length="159" mass="17892">MEHDGANSLGDHIPIRSTLVLQGGGSRFFFACLKAKTQREEITSIKLDSGEVITEESQILILIKETYGDLYIAEAESPKTTNKRREVLQLVDKRLTDTQNRKLEETPSEDLIEDIVRTLPQEKSSGFDGVTAEVLVARWDFMHVDCFRMVEKSGGRACC</sequence>
<dbReference type="EMBL" id="JBJQOH010000004">
    <property type="protein sequence ID" value="KAL3690404.1"/>
    <property type="molecule type" value="Genomic_DNA"/>
</dbReference>
<gene>
    <name evidence="1" type="ORF">R1sor_016713</name>
</gene>